<feature type="region of interest" description="Disordered" evidence="1">
    <location>
        <begin position="79"/>
        <end position="111"/>
    </location>
</feature>
<organism evidence="2 3">
    <name type="scientific">Sorangium cellulosum</name>
    <name type="common">Polyangium cellulosum</name>
    <dbReference type="NCBI Taxonomy" id="56"/>
    <lineage>
        <taxon>Bacteria</taxon>
        <taxon>Pseudomonadati</taxon>
        <taxon>Myxococcota</taxon>
        <taxon>Polyangia</taxon>
        <taxon>Polyangiales</taxon>
        <taxon>Polyangiaceae</taxon>
        <taxon>Sorangium</taxon>
    </lineage>
</organism>
<evidence type="ECO:0000256" key="1">
    <source>
        <dbReference type="SAM" id="MobiDB-lite"/>
    </source>
</evidence>
<name>A0A4P2QM42_SORCE</name>
<gene>
    <name evidence="2" type="ORF">SOCE836_030200</name>
</gene>
<reference evidence="2 3" key="1">
    <citation type="submission" date="2015-09" db="EMBL/GenBank/DDBJ databases">
        <title>Sorangium comparison.</title>
        <authorList>
            <person name="Zaburannyi N."/>
            <person name="Bunk B."/>
            <person name="Overmann J."/>
            <person name="Mueller R."/>
        </authorList>
    </citation>
    <scope>NUCLEOTIDE SEQUENCE [LARGE SCALE GENOMIC DNA]</scope>
    <source>
        <strain evidence="2 3">So ce836</strain>
    </source>
</reference>
<evidence type="ECO:0000313" key="2">
    <source>
        <dbReference type="EMBL" id="AUX30906.1"/>
    </source>
</evidence>
<dbReference type="EMBL" id="CP012672">
    <property type="protein sequence ID" value="AUX30906.1"/>
    <property type="molecule type" value="Genomic_DNA"/>
</dbReference>
<proteinExistence type="predicted"/>
<feature type="compositionally biased region" description="Low complexity" evidence="1">
    <location>
        <begin position="89"/>
        <end position="111"/>
    </location>
</feature>
<feature type="region of interest" description="Disordered" evidence="1">
    <location>
        <begin position="189"/>
        <end position="212"/>
    </location>
</feature>
<evidence type="ECO:0000313" key="3">
    <source>
        <dbReference type="Proteomes" id="UP000295497"/>
    </source>
</evidence>
<dbReference type="Proteomes" id="UP000295497">
    <property type="component" value="Chromosome"/>
</dbReference>
<sequence length="247" mass="26121">MCTAAAATIPPQLWPWSENSRTVGGAPSHSWVRIVADQAPGCPCTTASIEATLPVVTRSRPSRREISARNWAAVGHCASAPARRTHDTSAAPRSHSSARAPAGASATQAPRTDISVRTAGSLTAAPFAPADRARGGGGGDFVGCGASSRREMLAQSPNCRGPVYTRVDHKSHRIYGRRCWFASIACTRGDSDGEGSRAARRRRRGGECPGGSARRCALRAAGGEHDLRSAREAISPPRAFLRWCDVR</sequence>
<accession>A0A4P2QM42</accession>
<dbReference type="AlphaFoldDB" id="A0A4P2QM42"/>
<protein>
    <submittedName>
        <fullName evidence="2">Uncharacterized protein</fullName>
    </submittedName>
</protein>